<reference evidence="1 2" key="1">
    <citation type="submission" date="2019-03" db="EMBL/GenBank/DDBJ databases">
        <title>Deep-cultivation of Planctomycetes and their phenomic and genomic characterization uncovers novel biology.</title>
        <authorList>
            <person name="Wiegand S."/>
            <person name="Jogler M."/>
            <person name="Boedeker C."/>
            <person name="Pinto D."/>
            <person name="Vollmers J."/>
            <person name="Rivas-Marin E."/>
            <person name="Kohn T."/>
            <person name="Peeters S.H."/>
            <person name="Heuer A."/>
            <person name="Rast P."/>
            <person name="Oberbeckmann S."/>
            <person name="Bunk B."/>
            <person name="Jeske O."/>
            <person name="Meyerdierks A."/>
            <person name="Storesund J.E."/>
            <person name="Kallscheuer N."/>
            <person name="Luecker S."/>
            <person name="Lage O.M."/>
            <person name="Pohl T."/>
            <person name="Merkel B.J."/>
            <person name="Hornburger P."/>
            <person name="Mueller R.-W."/>
            <person name="Bruemmer F."/>
            <person name="Labrenz M."/>
            <person name="Spormann A.M."/>
            <person name="Op den Camp H."/>
            <person name="Overmann J."/>
            <person name="Amann R."/>
            <person name="Jetten M.S.M."/>
            <person name="Mascher T."/>
            <person name="Medema M.H."/>
            <person name="Devos D.P."/>
            <person name="Kaster A.-K."/>
            <person name="Ovreas L."/>
            <person name="Rohde M."/>
            <person name="Galperin M.Y."/>
            <person name="Jogler C."/>
        </authorList>
    </citation>
    <scope>NUCLEOTIDE SEQUENCE [LARGE SCALE GENOMIC DNA]</scope>
    <source>
        <strain evidence="1 2">Enr10</strain>
    </source>
</reference>
<dbReference type="EMBL" id="CP037421">
    <property type="protein sequence ID" value="QDT25937.1"/>
    <property type="molecule type" value="Genomic_DNA"/>
</dbReference>
<keyword evidence="2" id="KW-1185">Reference proteome</keyword>
<organism evidence="1 2">
    <name type="scientific">Gimesia panareensis</name>
    <dbReference type="NCBI Taxonomy" id="2527978"/>
    <lineage>
        <taxon>Bacteria</taxon>
        <taxon>Pseudomonadati</taxon>
        <taxon>Planctomycetota</taxon>
        <taxon>Planctomycetia</taxon>
        <taxon>Planctomycetales</taxon>
        <taxon>Planctomycetaceae</taxon>
        <taxon>Gimesia</taxon>
    </lineage>
</organism>
<proteinExistence type="predicted"/>
<name>A0A517Q2U1_9PLAN</name>
<sequence length="95" mass="10902">MRNEHATTICLEHQAAETQATPHGTVCPRCKQRLYLNPPQGNLMSFWESQPVAYTLEREPCFAYSLLWEDYRIRSLHLPDTTSADEPATQVKSHS</sequence>
<evidence type="ECO:0000313" key="1">
    <source>
        <dbReference type="EMBL" id="QDT25937.1"/>
    </source>
</evidence>
<dbReference type="Proteomes" id="UP000315647">
    <property type="component" value="Chromosome"/>
</dbReference>
<dbReference type="RefSeq" id="WP_145448433.1">
    <property type="nucleotide sequence ID" value="NZ_CP037421.1"/>
</dbReference>
<protein>
    <submittedName>
        <fullName evidence="1">Uncharacterized protein</fullName>
    </submittedName>
</protein>
<dbReference type="AlphaFoldDB" id="A0A517Q2U1"/>
<evidence type="ECO:0000313" key="2">
    <source>
        <dbReference type="Proteomes" id="UP000315647"/>
    </source>
</evidence>
<accession>A0A517Q2U1</accession>
<gene>
    <name evidence="1" type="ORF">Enr10x_12350</name>
</gene>